<dbReference type="SMART" id="SM00357">
    <property type="entry name" value="CSP"/>
    <property type="match status" value="1"/>
</dbReference>
<dbReference type="GO" id="GO:0003676">
    <property type="term" value="F:nucleic acid binding"/>
    <property type="evidence" value="ECO:0007669"/>
    <property type="project" value="InterPro"/>
</dbReference>
<dbReference type="AlphaFoldDB" id="A0A150HA69"/>
<dbReference type="STRING" id="1176165.GCA_001584405_00739"/>
<dbReference type="CDD" id="cd04458">
    <property type="entry name" value="CSP_CDS"/>
    <property type="match status" value="1"/>
</dbReference>
<feature type="domain" description="CSD" evidence="1">
    <location>
        <begin position="1"/>
        <end position="66"/>
    </location>
</feature>
<dbReference type="Gene3D" id="2.40.50.140">
    <property type="entry name" value="Nucleic acid-binding proteins"/>
    <property type="match status" value="1"/>
</dbReference>
<dbReference type="EMBL" id="LQQC01000008">
    <property type="protein sequence ID" value="KXZ58941.1"/>
    <property type="molecule type" value="Genomic_DNA"/>
</dbReference>
<dbReference type="Pfam" id="PF00313">
    <property type="entry name" value="CSD"/>
    <property type="match status" value="1"/>
</dbReference>
<dbReference type="Proteomes" id="UP000242755">
    <property type="component" value="Unassembled WGS sequence"/>
</dbReference>
<dbReference type="InterPro" id="IPR012340">
    <property type="entry name" value="NA-bd_OB-fold"/>
</dbReference>
<keyword evidence="5" id="KW-1185">Reference proteome</keyword>
<dbReference type="EMBL" id="PKGO01000011">
    <property type="protein sequence ID" value="PKY69518.1"/>
    <property type="molecule type" value="Genomic_DNA"/>
</dbReference>
<dbReference type="InterPro" id="IPR002059">
    <property type="entry name" value="CSP_DNA-bd"/>
</dbReference>
<dbReference type="Proteomes" id="UP000243589">
    <property type="component" value="Unassembled WGS sequence"/>
</dbReference>
<evidence type="ECO:0000313" key="4">
    <source>
        <dbReference type="Proteomes" id="UP000242755"/>
    </source>
</evidence>
<sequence>MPTGRVKWFDSDKGFGFVTGDDGEEFFMHSSSLPDGVTVHKGSRLDFDIVDSRRGRQVLRARLLDAPPRVRPNPEKTADMIQDVISMLDDTLAGLRQGRYPDAEFSAKVAEVLRHVADDLEG</sequence>
<evidence type="ECO:0000313" key="2">
    <source>
        <dbReference type="EMBL" id="KXZ58941.1"/>
    </source>
</evidence>
<name>A0A150HA69_9MICO</name>
<evidence type="ECO:0000259" key="1">
    <source>
        <dbReference type="PROSITE" id="PS51857"/>
    </source>
</evidence>
<gene>
    <name evidence="2" type="primary">cspD</name>
    <name evidence="2" type="ORF">Bravens_00814</name>
    <name evidence="3" type="ORF">CYJ40_10340</name>
</gene>
<evidence type="ECO:0000313" key="3">
    <source>
        <dbReference type="EMBL" id="PKY69518.1"/>
    </source>
</evidence>
<protein>
    <submittedName>
        <fullName evidence="3">Cold shock domain-containing protein</fullName>
    </submittedName>
    <submittedName>
        <fullName evidence="2">Cold shock-like protein CspD</fullName>
    </submittedName>
</protein>
<dbReference type="RefSeq" id="WP_019175741.1">
    <property type="nucleotide sequence ID" value="NZ_JAKRCZ010000009.1"/>
</dbReference>
<dbReference type="InterPro" id="IPR011129">
    <property type="entry name" value="CSD"/>
</dbReference>
<dbReference type="SUPFAM" id="SSF50249">
    <property type="entry name" value="Nucleic acid-binding proteins"/>
    <property type="match status" value="1"/>
</dbReference>
<accession>A0A150HA69</accession>
<dbReference type="PROSITE" id="PS51857">
    <property type="entry name" value="CSD_2"/>
    <property type="match status" value="1"/>
</dbReference>
<reference evidence="3 4" key="2">
    <citation type="submission" date="2017-12" db="EMBL/GenBank/DDBJ databases">
        <title>Phylogenetic diversity of female urinary microbiome.</title>
        <authorList>
            <person name="Thomas-White K."/>
            <person name="Wolfe A.J."/>
        </authorList>
    </citation>
    <scope>NUCLEOTIDE SEQUENCE [LARGE SCALE GENOMIC DNA]</scope>
    <source>
        <strain evidence="3 4">UMB0426</strain>
    </source>
</reference>
<comment type="caution">
    <text evidence="2">The sequence shown here is derived from an EMBL/GenBank/DDBJ whole genome shotgun (WGS) entry which is preliminary data.</text>
</comment>
<dbReference type="PRINTS" id="PR00050">
    <property type="entry name" value="COLDSHOCK"/>
</dbReference>
<organism evidence="2 5">
    <name type="scientific">Brevibacterium ravenspurgense</name>
    <dbReference type="NCBI Taxonomy" id="479117"/>
    <lineage>
        <taxon>Bacteria</taxon>
        <taxon>Bacillati</taxon>
        <taxon>Actinomycetota</taxon>
        <taxon>Actinomycetes</taxon>
        <taxon>Micrococcales</taxon>
        <taxon>Brevibacteriaceae</taxon>
        <taxon>Brevibacterium</taxon>
    </lineage>
</organism>
<reference evidence="2 5" key="1">
    <citation type="submission" date="2016-01" db="EMBL/GenBank/DDBJ databases">
        <title>Use of Whole Genome Sequencing to ascertain that Brevibacterium massiliense (Roux, Raoult 2009) is a later heterotypic synonym of Brevibacterium ravenspurgense (Mages 2008).</title>
        <authorList>
            <person name="Bernier A.-M."/>
            <person name="Burdz T."/>
            <person name="Huynh C."/>
            <person name="Pachecho A.L."/>
            <person name="Wiebe D."/>
            <person name="Bonner C."/>
            <person name="Bernard K."/>
        </authorList>
    </citation>
    <scope>NUCLEOTIDE SEQUENCE [LARGE SCALE GENOMIC DNA]</scope>
    <source>
        <strain evidence="2 5">CCUG56047</strain>
    </source>
</reference>
<proteinExistence type="predicted"/>
<evidence type="ECO:0000313" key="5">
    <source>
        <dbReference type="Proteomes" id="UP000243589"/>
    </source>
</evidence>
<dbReference type="PATRIC" id="fig|479117.4.peg.815"/>